<feature type="transmembrane region" description="Helical" evidence="1">
    <location>
        <begin position="35"/>
        <end position="56"/>
    </location>
</feature>
<keyword evidence="1" id="KW-0812">Transmembrane</keyword>
<evidence type="ECO:0000256" key="1">
    <source>
        <dbReference type="SAM" id="Phobius"/>
    </source>
</evidence>
<sequence>MMNKENSIFRPEALQYKKNAWLGDFTVSAPSVLPVALWCAIGVLLVITLLLFTTYAKRVSVNGRIIYTPAAAEVVFNQDGVIDHIKVHQGERVKKGDIIATFSRDVTYAGGRVNQALQDTAQHQITELQKREAERRKEGEEERQLLREEISTKDLEIAAIRVAVAAEQERSVSLKKRMAFYQQLLQKGVTTLQEKIEREKEYYNSLAQLNMHRISIVRAQGERLQLVDKLARSEAQEKQSITGIQQQKVTLQQQVINASAMTETRIVAPLDGVIASMNLLEGQRITEGKIAAVVVPENARPLIEMKLPPSALQEVKTGQHVVMRVASLPWERFGKVSGTIATVSTSPEGLTGNNQRFRVLIVPEAGTQVLPAGVEVEADILTTHRRIWEWLFSPVKQSINRIINES</sequence>
<dbReference type="EMBL" id="CBSX010000028">
    <property type="protein sequence ID" value="CDH04256.1"/>
    <property type="molecule type" value="Genomic_DNA"/>
</dbReference>
<keyword evidence="1" id="KW-1133">Transmembrane helix</keyword>
<evidence type="ECO:0000259" key="2">
    <source>
        <dbReference type="Pfam" id="PF25973"/>
    </source>
</evidence>
<dbReference type="Proteomes" id="UP000028483">
    <property type="component" value="Unassembled WGS sequence"/>
</dbReference>
<reference evidence="3" key="1">
    <citation type="submission" date="2013-07" db="EMBL/GenBank/DDBJ databases">
        <title>Sub-species coevolution in mutualistic symbiosis.</title>
        <authorList>
            <person name="Murfin K."/>
            <person name="Klassen J."/>
            <person name="Lee M."/>
            <person name="Forst S."/>
            <person name="Stock P."/>
            <person name="Goodrich-Blair H."/>
        </authorList>
    </citation>
    <scope>NUCLEOTIDE SEQUENCE [LARGE SCALE GENOMIC DNA]</scope>
    <source>
        <strain evidence="3">Oregonense</strain>
    </source>
</reference>
<evidence type="ECO:0000313" key="3">
    <source>
        <dbReference type="EMBL" id="CDH04256.1"/>
    </source>
</evidence>
<dbReference type="AlphaFoldDB" id="A0A077P338"/>
<keyword evidence="1" id="KW-0472">Membrane</keyword>
<comment type="caution">
    <text evidence="3">The sequence shown here is derived from an EMBL/GenBank/DDBJ whole genome shotgun (WGS) entry which is preliminary data.</text>
</comment>
<dbReference type="Gene3D" id="2.40.50.100">
    <property type="match status" value="1"/>
</dbReference>
<organism evidence="3">
    <name type="scientific">Xenorhabdus bovienii str. oregonense</name>
    <dbReference type="NCBI Taxonomy" id="1398202"/>
    <lineage>
        <taxon>Bacteria</taxon>
        <taxon>Pseudomonadati</taxon>
        <taxon>Pseudomonadota</taxon>
        <taxon>Gammaproteobacteria</taxon>
        <taxon>Enterobacterales</taxon>
        <taxon>Morganellaceae</taxon>
        <taxon>Xenorhabdus</taxon>
    </lineage>
</organism>
<dbReference type="InterPro" id="IPR058647">
    <property type="entry name" value="BSH_CzcB-like"/>
</dbReference>
<protein>
    <recommendedName>
        <fullName evidence="2">CzcB-like barrel-sandwich hybrid domain-containing protein</fullName>
    </recommendedName>
</protein>
<dbReference type="PANTHER" id="PTHR30386:SF28">
    <property type="entry name" value="EXPORTED PROTEIN"/>
    <property type="match status" value="1"/>
</dbReference>
<dbReference type="InterPro" id="IPR050739">
    <property type="entry name" value="MFP"/>
</dbReference>
<dbReference type="Pfam" id="PF25973">
    <property type="entry name" value="BSH_CzcB"/>
    <property type="match status" value="1"/>
</dbReference>
<proteinExistence type="predicted"/>
<name>A0A077P338_XENBV</name>
<accession>A0A077P338</accession>
<gene>
    <name evidence="3" type="ORF">XBO1_1230007</name>
</gene>
<dbReference type="PANTHER" id="PTHR30386">
    <property type="entry name" value="MEMBRANE FUSION SUBUNIT OF EMRAB-TOLC MULTIDRUG EFFLUX PUMP"/>
    <property type="match status" value="1"/>
</dbReference>
<dbReference type="Gene3D" id="2.40.30.170">
    <property type="match status" value="1"/>
</dbReference>
<dbReference type="PRINTS" id="PR01490">
    <property type="entry name" value="RTXTOXIND"/>
</dbReference>
<dbReference type="HOGENOM" id="CLU_023976_4_2_6"/>
<feature type="domain" description="CzcB-like barrel-sandwich hybrid" evidence="2">
    <location>
        <begin position="72"/>
        <end position="289"/>
    </location>
</feature>